<dbReference type="GO" id="GO:0046872">
    <property type="term" value="F:metal ion binding"/>
    <property type="evidence" value="ECO:0007669"/>
    <property type="project" value="UniProtKB-KW"/>
</dbReference>
<name>A0A5A5TA31_9CHLR</name>
<evidence type="ECO:0000313" key="13">
    <source>
        <dbReference type="EMBL" id="GCF07839.1"/>
    </source>
</evidence>
<accession>A0A5A5TA31</accession>
<evidence type="ECO:0000256" key="7">
    <source>
        <dbReference type="ARBA" id="ARBA00022840"/>
    </source>
</evidence>
<evidence type="ECO:0000259" key="12">
    <source>
        <dbReference type="Pfam" id="PF08245"/>
    </source>
</evidence>
<protein>
    <recommendedName>
        <fullName evidence="3">tetrahydrofolate synthase</fullName>
        <ecNumber evidence="3">6.3.2.17</ecNumber>
    </recommendedName>
    <alternativeName>
        <fullName evidence="9">Tetrahydrofolylpolyglutamate synthase</fullName>
    </alternativeName>
</protein>
<gene>
    <name evidence="13" type="ORF">KDI_14030</name>
</gene>
<dbReference type="Pfam" id="PF02875">
    <property type="entry name" value="Mur_ligase_C"/>
    <property type="match status" value="1"/>
</dbReference>
<comment type="catalytic activity">
    <reaction evidence="10">
        <text>(6S)-5,6,7,8-tetrahydrofolyl-(gamma-L-Glu)(n) + L-glutamate + ATP = (6S)-5,6,7,8-tetrahydrofolyl-(gamma-L-Glu)(n+1) + ADP + phosphate + H(+)</text>
        <dbReference type="Rhea" id="RHEA:10580"/>
        <dbReference type="Rhea" id="RHEA-COMP:14738"/>
        <dbReference type="Rhea" id="RHEA-COMP:14740"/>
        <dbReference type="ChEBI" id="CHEBI:15378"/>
        <dbReference type="ChEBI" id="CHEBI:29985"/>
        <dbReference type="ChEBI" id="CHEBI:30616"/>
        <dbReference type="ChEBI" id="CHEBI:43474"/>
        <dbReference type="ChEBI" id="CHEBI:141005"/>
        <dbReference type="ChEBI" id="CHEBI:456216"/>
        <dbReference type="EC" id="6.3.2.17"/>
    </reaction>
</comment>
<keyword evidence="4" id="KW-0436">Ligase</keyword>
<dbReference type="InterPro" id="IPR036615">
    <property type="entry name" value="Mur_ligase_C_dom_sf"/>
</dbReference>
<dbReference type="InterPro" id="IPR013221">
    <property type="entry name" value="Mur_ligase_cen"/>
</dbReference>
<feature type="domain" description="Mur ligase central" evidence="12">
    <location>
        <begin position="130"/>
        <end position="297"/>
    </location>
</feature>
<comment type="similarity">
    <text evidence="2">Belongs to the folylpolyglutamate synthase family.</text>
</comment>
<dbReference type="EC" id="6.3.2.17" evidence="3"/>
<evidence type="ECO:0000256" key="4">
    <source>
        <dbReference type="ARBA" id="ARBA00022598"/>
    </source>
</evidence>
<keyword evidence="5" id="KW-0479">Metal-binding</keyword>
<dbReference type="NCBIfam" id="TIGR01499">
    <property type="entry name" value="folC"/>
    <property type="match status" value="1"/>
</dbReference>
<dbReference type="InterPro" id="IPR036565">
    <property type="entry name" value="Mur-like_cat_sf"/>
</dbReference>
<keyword evidence="7" id="KW-0067">ATP-binding</keyword>
<evidence type="ECO:0000313" key="14">
    <source>
        <dbReference type="Proteomes" id="UP000322530"/>
    </source>
</evidence>
<dbReference type="RefSeq" id="WP_172631928.1">
    <property type="nucleotide sequence ID" value="NZ_BIXY01000015.1"/>
</dbReference>
<feature type="domain" description="Mur ligase C-terminal" evidence="11">
    <location>
        <begin position="325"/>
        <end position="444"/>
    </location>
</feature>
<dbReference type="GO" id="GO:0008841">
    <property type="term" value="F:dihydrofolate synthase activity"/>
    <property type="evidence" value="ECO:0007669"/>
    <property type="project" value="TreeGrafter"/>
</dbReference>
<dbReference type="Gene3D" id="3.40.1190.10">
    <property type="entry name" value="Mur-like, catalytic domain"/>
    <property type="match status" value="1"/>
</dbReference>
<dbReference type="InterPro" id="IPR001645">
    <property type="entry name" value="Folylpolyglutamate_synth"/>
</dbReference>
<dbReference type="SUPFAM" id="SSF53623">
    <property type="entry name" value="MurD-like peptide ligases, catalytic domain"/>
    <property type="match status" value="1"/>
</dbReference>
<dbReference type="GO" id="GO:0005737">
    <property type="term" value="C:cytoplasm"/>
    <property type="evidence" value="ECO:0007669"/>
    <property type="project" value="TreeGrafter"/>
</dbReference>
<organism evidence="13 14">
    <name type="scientific">Dictyobacter arantiisoli</name>
    <dbReference type="NCBI Taxonomy" id="2014874"/>
    <lineage>
        <taxon>Bacteria</taxon>
        <taxon>Bacillati</taxon>
        <taxon>Chloroflexota</taxon>
        <taxon>Ktedonobacteria</taxon>
        <taxon>Ktedonobacterales</taxon>
        <taxon>Dictyobacteraceae</taxon>
        <taxon>Dictyobacter</taxon>
    </lineage>
</organism>
<evidence type="ECO:0000256" key="1">
    <source>
        <dbReference type="ARBA" id="ARBA00001946"/>
    </source>
</evidence>
<dbReference type="InterPro" id="IPR004101">
    <property type="entry name" value="Mur_ligase_C"/>
</dbReference>
<evidence type="ECO:0000259" key="11">
    <source>
        <dbReference type="Pfam" id="PF02875"/>
    </source>
</evidence>
<evidence type="ECO:0000256" key="3">
    <source>
        <dbReference type="ARBA" id="ARBA00013025"/>
    </source>
</evidence>
<dbReference type="PANTHER" id="PTHR11136">
    <property type="entry name" value="FOLYLPOLYGLUTAMATE SYNTHASE-RELATED"/>
    <property type="match status" value="1"/>
</dbReference>
<dbReference type="Proteomes" id="UP000322530">
    <property type="component" value="Unassembled WGS sequence"/>
</dbReference>
<sequence length="472" mass="51280">MNYQAALDYIYGFTDYERSGKYTRDRTENISREVELLKLLGNPQEQYSNTLIAGTKGKGSTAAYIERVLRAAGLRTGLYTQPDLHTFRERSQVSGRLISEQEVADLIPELRTAVEHIQSREAFGPFITYEVGTALAFLYFARQQVQHAVVEVGLGGRLDATNVTHPLVSVIASISYDHMSILGDTLAKIATEKAGIIKQNGIVVTSAQSPEALLAIAEIARQRQAQMIRIGSIAGDPAEAEVAAGKLPPLSYHYQVLEQHETGQRFSIQTPAGSYMDLETPLVGVHQVENATLALATLEALREKGIAWDEAALRAGFAAVRWPARIQIVGRAPTIVVDGAHNADSMQKLLATLHSIFEAHRVLCVVGVNKDKDLSHMIQELAQVDAVILTHANNPRAVSPVELQALFEEYAPHVPIYLAETTNQALDLALDLADQHDLICATGSLYLAGEALRWAAAHGDAVAASGIEGTDH</sequence>
<evidence type="ECO:0000256" key="2">
    <source>
        <dbReference type="ARBA" id="ARBA00008276"/>
    </source>
</evidence>
<dbReference type="EMBL" id="BIXY01000015">
    <property type="protein sequence ID" value="GCF07839.1"/>
    <property type="molecule type" value="Genomic_DNA"/>
</dbReference>
<dbReference type="GO" id="GO:0005524">
    <property type="term" value="F:ATP binding"/>
    <property type="evidence" value="ECO:0007669"/>
    <property type="project" value="UniProtKB-KW"/>
</dbReference>
<proteinExistence type="inferred from homology"/>
<dbReference type="FunFam" id="3.40.1190.10:FF:000011">
    <property type="entry name" value="Folylpolyglutamate synthase/dihydrofolate synthase"/>
    <property type="match status" value="1"/>
</dbReference>
<evidence type="ECO:0000256" key="9">
    <source>
        <dbReference type="ARBA" id="ARBA00030592"/>
    </source>
</evidence>
<keyword evidence="8" id="KW-0460">Magnesium</keyword>
<dbReference type="SUPFAM" id="SSF53244">
    <property type="entry name" value="MurD-like peptide ligases, peptide-binding domain"/>
    <property type="match status" value="1"/>
</dbReference>
<comment type="caution">
    <text evidence="13">The sequence shown here is derived from an EMBL/GenBank/DDBJ whole genome shotgun (WGS) entry which is preliminary data.</text>
</comment>
<evidence type="ECO:0000256" key="5">
    <source>
        <dbReference type="ARBA" id="ARBA00022723"/>
    </source>
</evidence>
<evidence type="ECO:0000256" key="10">
    <source>
        <dbReference type="ARBA" id="ARBA00047493"/>
    </source>
</evidence>
<keyword evidence="6" id="KW-0547">Nucleotide-binding</keyword>
<evidence type="ECO:0000256" key="8">
    <source>
        <dbReference type="ARBA" id="ARBA00022842"/>
    </source>
</evidence>
<dbReference type="PANTHER" id="PTHR11136:SF0">
    <property type="entry name" value="DIHYDROFOLATE SYNTHETASE-RELATED"/>
    <property type="match status" value="1"/>
</dbReference>
<reference evidence="13 14" key="1">
    <citation type="submission" date="2019-01" db="EMBL/GenBank/DDBJ databases">
        <title>Draft genome sequence of Dictyobacter sp. Uno17.</title>
        <authorList>
            <person name="Wang C.M."/>
            <person name="Zheng Y."/>
            <person name="Sakai Y."/>
            <person name="Abe K."/>
            <person name="Yokota A."/>
            <person name="Yabe S."/>
        </authorList>
    </citation>
    <scope>NUCLEOTIDE SEQUENCE [LARGE SCALE GENOMIC DNA]</scope>
    <source>
        <strain evidence="13 14">Uno17</strain>
    </source>
</reference>
<dbReference type="Gene3D" id="3.90.190.20">
    <property type="entry name" value="Mur ligase, C-terminal domain"/>
    <property type="match status" value="1"/>
</dbReference>
<comment type="cofactor">
    <cofactor evidence="1">
        <name>Mg(2+)</name>
        <dbReference type="ChEBI" id="CHEBI:18420"/>
    </cofactor>
</comment>
<keyword evidence="14" id="KW-1185">Reference proteome</keyword>
<dbReference type="GO" id="GO:0004326">
    <property type="term" value="F:tetrahydrofolylpolyglutamate synthase activity"/>
    <property type="evidence" value="ECO:0007669"/>
    <property type="project" value="UniProtKB-EC"/>
</dbReference>
<dbReference type="AlphaFoldDB" id="A0A5A5TA31"/>
<dbReference type="Pfam" id="PF08245">
    <property type="entry name" value="Mur_ligase_M"/>
    <property type="match status" value="1"/>
</dbReference>
<evidence type="ECO:0000256" key="6">
    <source>
        <dbReference type="ARBA" id="ARBA00022741"/>
    </source>
</evidence>
<dbReference type="PIRSF" id="PIRSF001563">
    <property type="entry name" value="Folylpolyglu_synth"/>
    <property type="match status" value="1"/>
</dbReference>